<dbReference type="InterPro" id="IPR036423">
    <property type="entry name" value="SOD-like_Cu/Zn_dom_sf"/>
</dbReference>
<dbReference type="AlphaFoldDB" id="A0A9D1L9Z8"/>
<reference evidence="3" key="1">
    <citation type="submission" date="2020-10" db="EMBL/GenBank/DDBJ databases">
        <authorList>
            <person name="Gilroy R."/>
        </authorList>
    </citation>
    <scope>NUCLEOTIDE SEQUENCE</scope>
    <source>
        <strain evidence="3">CHK195-4489</strain>
    </source>
</reference>
<dbReference type="GO" id="GO:0006801">
    <property type="term" value="P:superoxide metabolic process"/>
    <property type="evidence" value="ECO:0007669"/>
    <property type="project" value="InterPro"/>
</dbReference>
<protein>
    <submittedName>
        <fullName evidence="3">Superoxide dismutase family protein</fullName>
    </submittedName>
</protein>
<dbReference type="EMBL" id="DVMM01000072">
    <property type="protein sequence ID" value="HIU29391.1"/>
    <property type="molecule type" value="Genomic_DNA"/>
</dbReference>
<evidence type="ECO:0000259" key="2">
    <source>
        <dbReference type="Pfam" id="PF00080"/>
    </source>
</evidence>
<comment type="similarity">
    <text evidence="1">Belongs to the Cu-Zn superoxide dismutase family.</text>
</comment>
<gene>
    <name evidence="3" type="ORF">IAD50_03725</name>
</gene>
<dbReference type="InterPro" id="IPR001424">
    <property type="entry name" value="SOD_Cu_Zn_dom"/>
</dbReference>
<dbReference type="Proteomes" id="UP000824089">
    <property type="component" value="Unassembled WGS sequence"/>
</dbReference>
<dbReference type="GO" id="GO:0005507">
    <property type="term" value="F:copper ion binding"/>
    <property type="evidence" value="ECO:0007669"/>
    <property type="project" value="InterPro"/>
</dbReference>
<dbReference type="InterPro" id="IPR024134">
    <property type="entry name" value="SOD_Cu/Zn_/chaperone"/>
</dbReference>
<feature type="domain" description="Superoxide dismutase copper/zinc binding" evidence="2">
    <location>
        <begin position="39"/>
        <end position="166"/>
    </location>
</feature>
<evidence type="ECO:0000256" key="1">
    <source>
        <dbReference type="ARBA" id="ARBA00010457"/>
    </source>
</evidence>
<sequence length="167" mass="18204">MFRRKKKEENQPDYAKYAAKRHPDASAALRGSAAYPNLRGKVSFYQVGSKVLVTAAVEGFPNENGKCLYPVYAMHIHTGASCTGNIADPFADTGSHYNPNGCAHPYHAGDLPPLFSNKGSAWSAFVTDRFTVREIINRTVVIHERADDFKTQPSGDSGKKIACGVIV</sequence>
<name>A0A9D1L9Z8_9CLOT</name>
<accession>A0A9D1L9Z8</accession>
<dbReference type="PANTHER" id="PTHR10003">
    <property type="entry name" value="SUPEROXIDE DISMUTASE CU-ZN -RELATED"/>
    <property type="match status" value="1"/>
</dbReference>
<reference evidence="3" key="2">
    <citation type="journal article" date="2021" name="PeerJ">
        <title>Extensive microbial diversity within the chicken gut microbiome revealed by metagenomics and culture.</title>
        <authorList>
            <person name="Gilroy R."/>
            <person name="Ravi A."/>
            <person name="Getino M."/>
            <person name="Pursley I."/>
            <person name="Horton D.L."/>
            <person name="Alikhan N.F."/>
            <person name="Baker D."/>
            <person name="Gharbi K."/>
            <person name="Hall N."/>
            <person name="Watson M."/>
            <person name="Adriaenssens E.M."/>
            <person name="Foster-Nyarko E."/>
            <person name="Jarju S."/>
            <person name="Secka A."/>
            <person name="Antonio M."/>
            <person name="Oren A."/>
            <person name="Chaudhuri R.R."/>
            <person name="La Ragione R."/>
            <person name="Hildebrand F."/>
            <person name="Pallen M.J."/>
        </authorList>
    </citation>
    <scope>NUCLEOTIDE SEQUENCE</scope>
    <source>
        <strain evidence="3">CHK195-4489</strain>
    </source>
</reference>
<dbReference type="SUPFAM" id="SSF49329">
    <property type="entry name" value="Cu,Zn superoxide dismutase-like"/>
    <property type="match status" value="1"/>
</dbReference>
<dbReference type="Gene3D" id="2.60.40.200">
    <property type="entry name" value="Superoxide dismutase, copper/zinc binding domain"/>
    <property type="match status" value="1"/>
</dbReference>
<evidence type="ECO:0000313" key="4">
    <source>
        <dbReference type="Proteomes" id="UP000824089"/>
    </source>
</evidence>
<organism evidence="3 4">
    <name type="scientific">Candidatus Egerieisoma faecipullorum</name>
    <dbReference type="NCBI Taxonomy" id="2840963"/>
    <lineage>
        <taxon>Bacteria</taxon>
        <taxon>Bacillati</taxon>
        <taxon>Bacillota</taxon>
        <taxon>Clostridia</taxon>
        <taxon>Eubacteriales</taxon>
        <taxon>Clostridiaceae</taxon>
        <taxon>Clostridiaceae incertae sedis</taxon>
        <taxon>Candidatus Egerieisoma</taxon>
    </lineage>
</organism>
<dbReference type="Pfam" id="PF00080">
    <property type="entry name" value="Sod_Cu"/>
    <property type="match status" value="1"/>
</dbReference>
<evidence type="ECO:0000313" key="3">
    <source>
        <dbReference type="EMBL" id="HIU29391.1"/>
    </source>
</evidence>
<proteinExistence type="inferred from homology"/>
<comment type="caution">
    <text evidence="3">The sequence shown here is derived from an EMBL/GenBank/DDBJ whole genome shotgun (WGS) entry which is preliminary data.</text>
</comment>